<evidence type="ECO:0000313" key="2">
    <source>
        <dbReference type="EMBL" id="KAH3696041.1"/>
    </source>
</evidence>
<dbReference type="OrthoDB" id="6159886at2759"/>
<keyword evidence="3" id="KW-1185">Reference proteome</keyword>
<protein>
    <submittedName>
        <fullName evidence="2">Uncharacterized protein</fullName>
    </submittedName>
</protein>
<feature type="transmembrane region" description="Helical" evidence="1">
    <location>
        <begin position="215"/>
        <end position="238"/>
    </location>
</feature>
<keyword evidence="1" id="KW-0472">Membrane</keyword>
<gene>
    <name evidence="2" type="ORF">DPMN_083503</name>
</gene>
<reference evidence="2" key="1">
    <citation type="journal article" date="2019" name="bioRxiv">
        <title>The Genome of the Zebra Mussel, Dreissena polymorpha: A Resource for Invasive Species Research.</title>
        <authorList>
            <person name="McCartney M.A."/>
            <person name="Auch B."/>
            <person name="Kono T."/>
            <person name="Mallez S."/>
            <person name="Zhang Y."/>
            <person name="Obille A."/>
            <person name="Becker A."/>
            <person name="Abrahante J.E."/>
            <person name="Garbe J."/>
            <person name="Badalamenti J.P."/>
            <person name="Herman A."/>
            <person name="Mangelson H."/>
            <person name="Liachko I."/>
            <person name="Sullivan S."/>
            <person name="Sone E.D."/>
            <person name="Koren S."/>
            <person name="Silverstein K.A.T."/>
            <person name="Beckman K.B."/>
            <person name="Gohl D.M."/>
        </authorList>
    </citation>
    <scope>NUCLEOTIDE SEQUENCE</scope>
    <source>
        <strain evidence="2">Duluth1</strain>
        <tissue evidence="2">Whole animal</tissue>
    </source>
</reference>
<sequence>MHIAYVPTINAAVTRKDKVTVQLIKVGGTGSGFPVKNPVLLGGRVRVRMTYTLDLAATVGEYPIGLHNFDLTVGPGNGESGRVQLITDNGCVPSTPNPFGLTQTFAYNRRLSSTGTRRVFETGPFRIAMFATTTSKQLNFKVRYMAECYNLNQQKCFNQTNYCTTLRNKRATDDGGNTTLSFYIQIAMPGEALMKQDIGSVNNIHAQECVADNTYWILAVVLGITLLIVTMVAMFVLCRLRTE</sequence>
<evidence type="ECO:0000256" key="1">
    <source>
        <dbReference type="SAM" id="Phobius"/>
    </source>
</evidence>
<dbReference type="AlphaFoldDB" id="A0A9D3YC25"/>
<accession>A0A9D3YC25</accession>
<keyword evidence="1" id="KW-1133">Transmembrane helix</keyword>
<dbReference type="EMBL" id="JAIWYP010000016">
    <property type="protein sequence ID" value="KAH3696041.1"/>
    <property type="molecule type" value="Genomic_DNA"/>
</dbReference>
<reference evidence="2" key="2">
    <citation type="submission" date="2020-11" db="EMBL/GenBank/DDBJ databases">
        <authorList>
            <person name="McCartney M.A."/>
            <person name="Auch B."/>
            <person name="Kono T."/>
            <person name="Mallez S."/>
            <person name="Becker A."/>
            <person name="Gohl D.M."/>
            <person name="Silverstein K.A.T."/>
            <person name="Koren S."/>
            <person name="Bechman K.B."/>
            <person name="Herman A."/>
            <person name="Abrahante J.E."/>
            <person name="Garbe J."/>
        </authorList>
    </citation>
    <scope>NUCLEOTIDE SEQUENCE</scope>
    <source>
        <strain evidence="2">Duluth1</strain>
        <tissue evidence="2">Whole animal</tissue>
    </source>
</reference>
<proteinExistence type="predicted"/>
<dbReference type="Proteomes" id="UP000828390">
    <property type="component" value="Unassembled WGS sequence"/>
</dbReference>
<comment type="caution">
    <text evidence="2">The sequence shown here is derived from an EMBL/GenBank/DDBJ whole genome shotgun (WGS) entry which is preliminary data.</text>
</comment>
<name>A0A9D3YC25_DREPO</name>
<organism evidence="2 3">
    <name type="scientific">Dreissena polymorpha</name>
    <name type="common">Zebra mussel</name>
    <name type="synonym">Mytilus polymorpha</name>
    <dbReference type="NCBI Taxonomy" id="45954"/>
    <lineage>
        <taxon>Eukaryota</taxon>
        <taxon>Metazoa</taxon>
        <taxon>Spiralia</taxon>
        <taxon>Lophotrochozoa</taxon>
        <taxon>Mollusca</taxon>
        <taxon>Bivalvia</taxon>
        <taxon>Autobranchia</taxon>
        <taxon>Heteroconchia</taxon>
        <taxon>Euheterodonta</taxon>
        <taxon>Imparidentia</taxon>
        <taxon>Neoheterodontei</taxon>
        <taxon>Myida</taxon>
        <taxon>Dreissenoidea</taxon>
        <taxon>Dreissenidae</taxon>
        <taxon>Dreissena</taxon>
    </lineage>
</organism>
<evidence type="ECO:0000313" key="3">
    <source>
        <dbReference type="Proteomes" id="UP000828390"/>
    </source>
</evidence>
<keyword evidence="1" id="KW-0812">Transmembrane</keyword>